<organism evidence="1 2">
    <name type="scientific">Rhodopirellula halodulae</name>
    <dbReference type="NCBI Taxonomy" id="2894198"/>
    <lineage>
        <taxon>Bacteria</taxon>
        <taxon>Pseudomonadati</taxon>
        <taxon>Planctomycetota</taxon>
        <taxon>Planctomycetia</taxon>
        <taxon>Pirellulales</taxon>
        <taxon>Pirellulaceae</taxon>
        <taxon>Rhodopirellula</taxon>
    </lineage>
</organism>
<keyword evidence="2" id="KW-1185">Reference proteome</keyword>
<dbReference type="RefSeq" id="WP_230270438.1">
    <property type="nucleotide sequence ID" value="NZ_JAJKFW010000003.1"/>
</dbReference>
<sequence>MHKSRESAFSPTIHTRVLAAERHHRRIRLVHEELPVRQSSVMATVEIKRT</sequence>
<comment type="caution">
    <text evidence="1">The sequence shown here is derived from an EMBL/GenBank/DDBJ whole genome shotgun (WGS) entry which is preliminary data.</text>
</comment>
<reference evidence="1" key="1">
    <citation type="submission" date="2021-11" db="EMBL/GenBank/DDBJ databases">
        <title>Genome sequence.</title>
        <authorList>
            <person name="Sun Q."/>
        </authorList>
    </citation>
    <scope>NUCLEOTIDE SEQUENCE</scope>
    <source>
        <strain evidence="1">JC740</strain>
    </source>
</reference>
<evidence type="ECO:0000313" key="2">
    <source>
        <dbReference type="Proteomes" id="UP001430306"/>
    </source>
</evidence>
<dbReference type="Proteomes" id="UP001430306">
    <property type="component" value="Unassembled WGS sequence"/>
</dbReference>
<proteinExistence type="predicted"/>
<gene>
    <name evidence="1" type="ORF">LOC71_00720</name>
</gene>
<evidence type="ECO:0000313" key="1">
    <source>
        <dbReference type="EMBL" id="MCC9640780.1"/>
    </source>
</evidence>
<protein>
    <submittedName>
        <fullName evidence="1">Uncharacterized protein</fullName>
    </submittedName>
</protein>
<name>A0ABS8NB42_9BACT</name>
<dbReference type="EMBL" id="JAJKFW010000003">
    <property type="protein sequence ID" value="MCC9640780.1"/>
    <property type="molecule type" value="Genomic_DNA"/>
</dbReference>
<accession>A0ABS8NB42</accession>